<gene>
    <name evidence="2" type="ORF">AB0H72_09850</name>
</gene>
<protein>
    <recommendedName>
        <fullName evidence="4">WXG100 family type VII secretion target</fullName>
    </recommendedName>
</protein>
<evidence type="ECO:0000313" key="3">
    <source>
        <dbReference type="Proteomes" id="UP001551658"/>
    </source>
</evidence>
<accession>A0ABV3F5R9</accession>
<dbReference type="EMBL" id="JBFAIH010000004">
    <property type="protein sequence ID" value="MEV0362992.1"/>
    <property type="molecule type" value="Genomic_DNA"/>
</dbReference>
<evidence type="ECO:0008006" key="4">
    <source>
        <dbReference type="Google" id="ProtNLM"/>
    </source>
</evidence>
<dbReference type="RefSeq" id="WP_357976407.1">
    <property type="nucleotide sequence ID" value="NZ_JBFAIH010000004.1"/>
</dbReference>
<keyword evidence="3" id="KW-1185">Reference proteome</keyword>
<organism evidence="2 3">
    <name type="scientific">Nocardia fusca</name>
    <dbReference type="NCBI Taxonomy" id="941183"/>
    <lineage>
        <taxon>Bacteria</taxon>
        <taxon>Bacillati</taxon>
        <taxon>Actinomycetota</taxon>
        <taxon>Actinomycetes</taxon>
        <taxon>Mycobacteriales</taxon>
        <taxon>Nocardiaceae</taxon>
        <taxon>Nocardia</taxon>
    </lineage>
</organism>
<feature type="region of interest" description="Disordered" evidence="1">
    <location>
        <begin position="408"/>
        <end position="442"/>
    </location>
</feature>
<evidence type="ECO:0000313" key="2">
    <source>
        <dbReference type="EMBL" id="MEV0362992.1"/>
    </source>
</evidence>
<reference evidence="2 3" key="1">
    <citation type="submission" date="2024-06" db="EMBL/GenBank/DDBJ databases">
        <title>The Natural Products Discovery Center: Release of the First 8490 Sequenced Strains for Exploring Actinobacteria Biosynthetic Diversity.</title>
        <authorList>
            <person name="Kalkreuter E."/>
            <person name="Kautsar S.A."/>
            <person name="Yang D."/>
            <person name="Bader C.D."/>
            <person name="Teijaro C.N."/>
            <person name="Fluegel L."/>
            <person name="Davis C.M."/>
            <person name="Simpson J.R."/>
            <person name="Lauterbach L."/>
            <person name="Steele A.D."/>
            <person name="Gui C."/>
            <person name="Meng S."/>
            <person name="Li G."/>
            <person name="Viehrig K."/>
            <person name="Ye F."/>
            <person name="Su P."/>
            <person name="Kiefer A.F."/>
            <person name="Nichols A."/>
            <person name="Cepeda A.J."/>
            <person name="Yan W."/>
            <person name="Fan B."/>
            <person name="Jiang Y."/>
            <person name="Adhikari A."/>
            <person name="Zheng C.-J."/>
            <person name="Schuster L."/>
            <person name="Cowan T.M."/>
            <person name="Smanski M.J."/>
            <person name="Chevrette M.G."/>
            <person name="De Carvalho L.P.S."/>
            <person name="Shen B."/>
        </authorList>
    </citation>
    <scope>NUCLEOTIDE SEQUENCE [LARGE SCALE GENOMIC DNA]</scope>
    <source>
        <strain evidence="2 3">NPDC050671</strain>
    </source>
</reference>
<dbReference type="Proteomes" id="UP001551658">
    <property type="component" value="Unassembled WGS sequence"/>
</dbReference>
<name>A0ABV3F5R9_9NOCA</name>
<sequence length="551" mass="57057">MSGELRLDLDGLRERGARLADIADRVQQTHAGLRYCLQQAEGSFGDDYMGRTFAEQFTPRAEQVVSTVQAMAEGMRSNAAGIISAANDFGAQDIDSAARVAGAAQDTGPGPAGLAESPPAGTVGPQSPVDGPRSNPPDQAAVTPEQNSPVYPAGGPRSTDQLPAGGHNRPGTAPVPDGSPGRAAADNGPRSESPWSRSRPETGPASNQATGAPGRRSGPAVPPPSSAVSPPPVAAPSRNTPRTSGAPSGSPVAGPAGRTGAPWTETPRTPGQPGTPGSPGNAGRPANTGPAPQQGPPPRPNSPAGDNGRERDRRGGRERPPADPAIERLARELAERHGVEVTGFDAPDLQLAPVQEFVTAVDRVLTDYPMIVLETVAVAELEDELGTVRWAGAPPDSEGGARSITLDRRAAQQPQPPARSSQKPAHPQDATADTEETGETTQPDIYTATLRAFGRAFDAAGGGVAHRRAQRILISEYLDSQPRPRPALSEIVRGYREWRATLSGNATERGGFDVDEALGVAFAEVVQHGEKAGIQARLLHAVLVAAAIRLG</sequence>
<evidence type="ECO:0000256" key="1">
    <source>
        <dbReference type="SAM" id="MobiDB-lite"/>
    </source>
</evidence>
<feature type="compositionally biased region" description="Basic and acidic residues" evidence="1">
    <location>
        <begin position="307"/>
        <end position="325"/>
    </location>
</feature>
<proteinExistence type="predicted"/>
<comment type="caution">
    <text evidence="2">The sequence shown here is derived from an EMBL/GenBank/DDBJ whole genome shotgun (WGS) entry which is preliminary data.</text>
</comment>
<feature type="region of interest" description="Disordered" evidence="1">
    <location>
        <begin position="100"/>
        <end position="325"/>
    </location>
</feature>
<feature type="compositionally biased region" description="Pro residues" evidence="1">
    <location>
        <begin position="220"/>
        <end position="234"/>
    </location>
</feature>